<accession>A0A811ULW9</accession>
<evidence type="ECO:0000313" key="2">
    <source>
        <dbReference type="Proteomes" id="UP000606786"/>
    </source>
</evidence>
<evidence type="ECO:0000313" key="1">
    <source>
        <dbReference type="EMBL" id="CAD7000049.1"/>
    </source>
</evidence>
<proteinExistence type="predicted"/>
<feature type="non-terminal residue" evidence="1">
    <location>
        <position position="1"/>
    </location>
</feature>
<gene>
    <name evidence="1" type="ORF">CCAP1982_LOCUS8553</name>
</gene>
<protein>
    <submittedName>
        <fullName evidence="1">(Mediterranean fruit fly) hypothetical protein</fullName>
    </submittedName>
</protein>
<dbReference type="AlphaFoldDB" id="A0A811ULW9"/>
<reference evidence="1" key="1">
    <citation type="submission" date="2020-11" db="EMBL/GenBank/DDBJ databases">
        <authorList>
            <person name="Whitehead M."/>
        </authorList>
    </citation>
    <scope>NUCLEOTIDE SEQUENCE</scope>
    <source>
        <strain evidence="1">EGII</strain>
    </source>
</reference>
<sequence>QASVALAMWLSSTGYLVQKYLYNKIVAKSKFRWQMFLPRTCYRLWVQASCAKNFFTGIKARWSSREQTFFVDHLLLAMAPDFLV</sequence>
<comment type="caution">
    <text evidence="1">The sequence shown here is derived from an EMBL/GenBank/DDBJ whole genome shotgun (WGS) entry which is preliminary data.</text>
</comment>
<dbReference type="Proteomes" id="UP000606786">
    <property type="component" value="Unassembled WGS sequence"/>
</dbReference>
<keyword evidence="2" id="KW-1185">Reference proteome</keyword>
<dbReference type="EMBL" id="CAJHJT010000012">
    <property type="protein sequence ID" value="CAD7000049.1"/>
    <property type="molecule type" value="Genomic_DNA"/>
</dbReference>
<name>A0A811ULW9_CERCA</name>
<organism evidence="1 2">
    <name type="scientific">Ceratitis capitata</name>
    <name type="common">Mediterranean fruit fly</name>
    <name type="synonym">Tephritis capitata</name>
    <dbReference type="NCBI Taxonomy" id="7213"/>
    <lineage>
        <taxon>Eukaryota</taxon>
        <taxon>Metazoa</taxon>
        <taxon>Ecdysozoa</taxon>
        <taxon>Arthropoda</taxon>
        <taxon>Hexapoda</taxon>
        <taxon>Insecta</taxon>
        <taxon>Pterygota</taxon>
        <taxon>Neoptera</taxon>
        <taxon>Endopterygota</taxon>
        <taxon>Diptera</taxon>
        <taxon>Brachycera</taxon>
        <taxon>Muscomorpha</taxon>
        <taxon>Tephritoidea</taxon>
        <taxon>Tephritidae</taxon>
        <taxon>Ceratitis</taxon>
        <taxon>Ceratitis</taxon>
    </lineage>
</organism>